<evidence type="ECO:0000256" key="1">
    <source>
        <dbReference type="ARBA" id="ARBA00007689"/>
    </source>
</evidence>
<reference evidence="3" key="1">
    <citation type="submission" date="2022-08" db="EMBL/GenBank/DDBJ databases">
        <title>Alicyclobacillus dauci DSM2870, complete genome.</title>
        <authorList>
            <person name="Wang Q."/>
            <person name="Cai R."/>
            <person name="Wang Z."/>
        </authorList>
    </citation>
    <scope>NUCLEOTIDE SEQUENCE</scope>
    <source>
        <strain evidence="3">DSM 28700</strain>
    </source>
</reference>
<dbReference type="PANTHER" id="PTHR37828:SF1">
    <property type="entry name" value="YCII-RELATED DOMAIN-CONTAINING PROTEIN"/>
    <property type="match status" value="1"/>
</dbReference>
<name>A0ABY6Z474_9BACL</name>
<keyword evidence="4" id="KW-1185">Reference proteome</keyword>
<dbReference type="RefSeq" id="WP_268044953.1">
    <property type="nucleotide sequence ID" value="NZ_CP104064.1"/>
</dbReference>
<accession>A0ABY6Z474</accession>
<organism evidence="3 4">
    <name type="scientific">Alicyclobacillus dauci</name>
    <dbReference type="NCBI Taxonomy" id="1475485"/>
    <lineage>
        <taxon>Bacteria</taxon>
        <taxon>Bacillati</taxon>
        <taxon>Bacillota</taxon>
        <taxon>Bacilli</taxon>
        <taxon>Bacillales</taxon>
        <taxon>Alicyclobacillaceae</taxon>
        <taxon>Alicyclobacillus</taxon>
    </lineage>
</organism>
<proteinExistence type="inferred from homology"/>
<feature type="domain" description="YCII-related" evidence="2">
    <location>
        <begin position="2"/>
        <end position="81"/>
    </location>
</feature>
<evidence type="ECO:0000259" key="2">
    <source>
        <dbReference type="Pfam" id="PF03795"/>
    </source>
</evidence>
<comment type="similarity">
    <text evidence="1">Belongs to the YciI family.</text>
</comment>
<dbReference type="Gene3D" id="3.30.70.1060">
    <property type="entry name" value="Dimeric alpha+beta barrel"/>
    <property type="match status" value="1"/>
</dbReference>
<dbReference type="Proteomes" id="UP001164803">
    <property type="component" value="Chromosome"/>
</dbReference>
<dbReference type="InterPro" id="IPR011008">
    <property type="entry name" value="Dimeric_a/b-barrel"/>
</dbReference>
<dbReference type="PANTHER" id="PTHR37828">
    <property type="entry name" value="GSR2449 PROTEIN"/>
    <property type="match status" value="1"/>
</dbReference>
<dbReference type="InterPro" id="IPR005545">
    <property type="entry name" value="YCII"/>
</dbReference>
<evidence type="ECO:0000313" key="3">
    <source>
        <dbReference type="EMBL" id="WAH37462.1"/>
    </source>
</evidence>
<evidence type="ECO:0000313" key="4">
    <source>
        <dbReference type="Proteomes" id="UP001164803"/>
    </source>
</evidence>
<gene>
    <name evidence="3" type="ORF">NZD86_02675</name>
</gene>
<dbReference type="Pfam" id="PF03795">
    <property type="entry name" value="YCII"/>
    <property type="match status" value="1"/>
</dbReference>
<protein>
    <submittedName>
        <fullName evidence="3">YciI family protein</fullName>
    </submittedName>
</protein>
<sequence length="95" mass="11300">MFIVKLTYVKSLDEVEKHFEDHAKFLDEYYEQDKFIVSGRLNPRTGGIIFMKVGTREEVLRIIEDDPFHKFGVADYEIIEFLPTKHHKQFSSFVD</sequence>
<dbReference type="EMBL" id="CP104064">
    <property type="protein sequence ID" value="WAH37462.1"/>
    <property type="molecule type" value="Genomic_DNA"/>
</dbReference>
<dbReference type="SUPFAM" id="SSF54909">
    <property type="entry name" value="Dimeric alpha+beta barrel"/>
    <property type="match status" value="1"/>
</dbReference>